<evidence type="ECO:0000313" key="3">
    <source>
        <dbReference type="Proteomes" id="UP000321722"/>
    </source>
</evidence>
<dbReference type="Proteomes" id="UP000321722">
    <property type="component" value="Unassembled WGS sequence"/>
</dbReference>
<evidence type="ECO:0000313" key="2">
    <source>
        <dbReference type="EMBL" id="GEK42335.1"/>
    </source>
</evidence>
<keyword evidence="1" id="KW-0812">Transmembrane</keyword>
<reference evidence="2 3" key="1">
    <citation type="submission" date="2019-07" db="EMBL/GenBank/DDBJ databases">
        <title>Whole genome shotgun sequence of Lactobacillus aviarius subsp. aviarius NBRC 102162.</title>
        <authorList>
            <person name="Hosoyama A."/>
            <person name="Uohara A."/>
            <person name="Ohji S."/>
            <person name="Ichikawa N."/>
        </authorList>
    </citation>
    <scope>NUCLEOTIDE SEQUENCE [LARGE SCALE GENOMIC DNA]</scope>
    <source>
        <strain evidence="2 3">NBRC 102162</strain>
    </source>
</reference>
<dbReference type="EMBL" id="BJUI01000018">
    <property type="protein sequence ID" value="GEK42335.1"/>
    <property type="molecule type" value="Genomic_DNA"/>
</dbReference>
<dbReference type="AlphaFoldDB" id="A0A510WWH9"/>
<gene>
    <name evidence="2" type="ORF">LAV01_11670</name>
</gene>
<proteinExistence type="predicted"/>
<keyword evidence="3" id="KW-1185">Reference proteome</keyword>
<keyword evidence="1" id="KW-0472">Membrane</keyword>
<accession>A0A510WWH9</accession>
<keyword evidence="1" id="KW-1133">Transmembrane helix</keyword>
<dbReference type="GeneID" id="42570165"/>
<evidence type="ECO:0000256" key="1">
    <source>
        <dbReference type="SAM" id="Phobius"/>
    </source>
</evidence>
<sequence>MDKLWWIFQIILIILKLMHIITVSWLIVFLPVVISVSEMVATFILVLVKVWLDE</sequence>
<feature type="transmembrane region" description="Helical" evidence="1">
    <location>
        <begin position="33"/>
        <end position="52"/>
    </location>
</feature>
<name>A0A510WWH9_9LACO</name>
<protein>
    <submittedName>
        <fullName evidence="2">Uncharacterized protein</fullName>
    </submittedName>
</protein>
<feature type="transmembrane region" description="Helical" evidence="1">
    <location>
        <begin position="7"/>
        <end position="27"/>
    </location>
</feature>
<comment type="caution">
    <text evidence="2">The sequence shown here is derived from an EMBL/GenBank/DDBJ whole genome shotgun (WGS) entry which is preliminary data.</text>
</comment>
<dbReference type="RefSeq" id="WP_155519396.1">
    <property type="nucleotide sequence ID" value="NZ_BAAACL010000001.1"/>
</dbReference>
<organism evidence="2 3">
    <name type="scientific">Ligilactobacillus aviarius</name>
    <dbReference type="NCBI Taxonomy" id="1606"/>
    <lineage>
        <taxon>Bacteria</taxon>
        <taxon>Bacillati</taxon>
        <taxon>Bacillota</taxon>
        <taxon>Bacilli</taxon>
        <taxon>Lactobacillales</taxon>
        <taxon>Lactobacillaceae</taxon>
        <taxon>Ligilactobacillus</taxon>
    </lineage>
</organism>